<evidence type="ECO:0000313" key="3">
    <source>
        <dbReference type="Proteomes" id="UP001153069"/>
    </source>
</evidence>
<feature type="region of interest" description="Disordered" evidence="1">
    <location>
        <begin position="762"/>
        <end position="784"/>
    </location>
</feature>
<dbReference type="PANTHER" id="PTHR23317:SF76">
    <property type="entry name" value="LD20667P"/>
    <property type="match status" value="1"/>
</dbReference>
<feature type="region of interest" description="Disordered" evidence="1">
    <location>
        <begin position="1539"/>
        <end position="1593"/>
    </location>
</feature>
<sequence length="2733" mass="304300">MLSRHRRKKNKDRSHAESHAPPEESASSVPVQVPLLSPIAYSPIASINAHGDPLALYAAPTVDTLDDESLFLGRTYQRRHLSDEFDEGGVTRHHVSFTPLSVDASTSMQDRQYSYRHTAHSPTKRKEKLQNVQEEDDERMLSSSSKTSRSRQPHFRGDFQHKDEAMTVAIVPVNVDQRSAFELCKPVSIEEWHRAAQQLESQQKNSNSKAHKKLSPSLQHLKLLHYMQSVHSIRQLAFSPSVGIDSDIFVPWWKEALPQKEETTTGENNNTNKQLKRRTSSLADLQQRDGRYRSIHPVHATVSALPTVPPALSNRKTRIPMRSDVGFPGASEDEIKIKTAEINHETEWEQASPRIIVLVTSDDLGTAVVQEDWSGHNKISPEHEQWNSGGLEGMPWAGRDLLRAKEMNALHFSKKTSILLAADSTHDCTTTATSTTASTTTTSSHTMRGVSRSEDKKKRKMTKKRLLEPNRTSVLAPPLDASYSKTLGWRPRPFSDRAAGMEYLLSWPLNVSFHIGDVEPLLCSLALYNLPINNHQEDLNGTGRAYGKISEEFFFPAGNWDGKVELDPSYLQFPNSATADTTATATEKDLMQSWSDKKHKAIFSYDPLVICGDNTCLFWVLQVFKVANEESTLAYLHHSKSNGGANENYHHSNRRTNGVTRLFKSKSNSSSKTMRSGTPTDADQESAGSFFDKFGTKFMSPLAFGVTSVLQNKAAPDDDEEEGKCAMDFPKGRGHDMELVAAPSVPESQEDFVQRLSRLTMAGSGGEKWSPSSSLGGRSAQKQPETVEALELASVASSVSDRSGHVDFSHQMKNCLNMDKSGSNDSKRRAASPATRRKKKHITKRIWMSPVKATRSIASSSFSSPNKTSKATRADSHEGGNDGALKICETPLVGTTRIFTSVLTADWLQAMLKEPTDASGVKLSRQPSPTQTNSSNLPRLLCDVSGDFAVMLEAKGASSKRSSLSRLPCHTKPAGYSASSEIREVLFLPVRAEKTYDVDIPHSFRSLMNLLYLYPKLLRYSPDQPQQNGSKAKKHQRRKKYSIRTRLVRTSMDVDQNGKISSSTTALGAFHSPTPWTGPALLEEVYTKLPVFRQHKNESQTNGKTEQAMKDELKLRLPQIMDGSYFLQFTLFEIEAEEKNEKHELCARPVAENSIPLSTTTVSDSAGGQKVATVIPNGCHRIRLGDFKFYIESRLISSIHIGDPAVAAAVRDFPASSTQDAQGEGQKLQDTSTVTFPSSSFANASDGTLVGHFHLLLYVHLSNLLRIDPTQQLFAASDRVEFVHSILFSLFEVLNKVKARLDGTRLAAMIKKVADDFEEDYLTLSDSESSGYKATEEQATDAGSESNDLKELHTESAAEESGVMEFEDDEDDPLDEGAVRWKQKDSLKTGIERRLTRRASIGADVSSSASIFRVAYGASKTDRLKIEAELYYSGGGRRFSHLFDDDETIVTAGTKQHLASVRGQNGSKLFTIDHSKSFSDELLHAEKGINASSAAATPAAGAQASKATGDFANRVKTVANVMLAPCGVEVGKTTSPRRISLDCGRASRRRRSAGKAMKSTEKSGEPSDELGHNRDTFVFPGSDNEEDDDFDPSRRKKSRYFKFRGFGLHAQKPWTFCASHRGDQLGAGYIYESLLLLWIQAWEDHKRDEGSKRALLGFCQHLDLLLPLCLKSVCLRLEDSPDRARAILDEKHLVALEQFSMVLAKSIMLAYSENFDRDNQDATLSRALAASEGILDFFAGLFAVLHPEHMRCILESYFRALGECENEHIRENRDGLLEFDWTEHGIHRIRLSRQLRLRAVEKFAVLPSFLALNFPLRYSSDNQFFTPGIRDNEGDSTWKVQYSDRDAPPKSRQTQEYPYVSSSEDGKLPQSGWLAFLLANEALSVCALSCEAVVAEAIAHIGHAQNNANNKGGEGETQRKLQLERGDLLMFQSLAIHAITATYELLLRRHAMDLRFQTNSSRGRIAALYTECLFTQSLQSVRWLARMESTHKVRSVWMLCVVYSLQETPEALIRSLVRSYCDPSDILIHRFIRLLRLASSTLQAFVDQPRHSTYPAEIDEAISPWLLQESFNTICAATNLVVEECVKLTESNPKEQRKMIHSILDLFLHILTTPQSAVTHLRALGGALQALDQFGIKMFLSVVDDNLQHWVRVILGLMNSTSLSVRSISVDFVLSLLGSAFDMSGNIDSILLVFAAVLPEVAAREIGLFSVDGLVSTFEDIERSLWGLRRSFQDLEDANPLDDDRIDPELLPVLKPFCRAMQAILDSVLIELRLRDKKCTIVGTRINFSSSKESLAFDADEESVWEAASYFVAETAPLQRIRWLLTLKALHESKGQWLEAAETMIACANTISDAIPHLDEVWRPSRFLLWSDSRRSTWLSTVGEDMGHPDRGNAAVVAFSDEFLEPASILGVSDPRTKSTKLRQPTLPAMCTMLTTAGKEAVKFFLMEDGVDQIAYARLEKLLTTVVNVLGEHGTLDSLYESRTMMTPEARKRHVEEVAALRRVSISLSADMTQLAERLLLVIQDEPTRNHNNNGGKVRESMTVRHSQAIKRPFYVLVTMSGAKPPRFQESTTLPTFIEWNTPCVIRVQQQLVNAARRACKDDFEKLSKHLCAVVGKSLQQAIAKPHPVDLRVGADHDHGTNGISDVGKTYIDVVFLHTDVESVGLPLDATGPGVRESKRFFYTKSDPLVSLPEKSETERATTLVEVTVAHTFPSVLSRQRALLTSLILPDGW</sequence>
<feature type="compositionally biased region" description="Polar residues" evidence="1">
    <location>
        <begin position="925"/>
        <end position="937"/>
    </location>
</feature>
<feature type="region of interest" description="Disordered" evidence="1">
    <location>
        <begin position="918"/>
        <end position="937"/>
    </location>
</feature>
<feature type="region of interest" description="Disordered" evidence="1">
    <location>
        <begin position="107"/>
        <end position="159"/>
    </location>
</feature>
<feature type="compositionally biased region" description="Acidic residues" evidence="1">
    <location>
        <begin position="1365"/>
        <end position="1375"/>
    </location>
</feature>
<gene>
    <name evidence="2" type="ORF">SEMRO_30_G019520.1</name>
</gene>
<comment type="caution">
    <text evidence="2">The sequence shown here is derived from an EMBL/GenBank/DDBJ whole genome shotgun (WGS) entry which is preliminary data.</text>
</comment>
<dbReference type="InterPro" id="IPR026791">
    <property type="entry name" value="DOCK"/>
</dbReference>
<dbReference type="OrthoDB" id="47328at2759"/>
<organism evidence="2 3">
    <name type="scientific">Seminavis robusta</name>
    <dbReference type="NCBI Taxonomy" id="568900"/>
    <lineage>
        <taxon>Eukaryota</taxon>
        <taxon>Sar</taxon>
        <taxon>Stramenopiles</taxon>
        <taxon>Ochrophyta</taxon>
        <taxon>Bacillariophyta</taxon>
        <taxon>Bacillariophyceae</taxon>
        <taxon>Bacillariophycidae</taxon>
        <taxon>Naviculales</taxon>
        <taxon>Naviculaceae</taxon>
        <taxon>Seminavis</taxon>
    </lineage>
</organism>
<dbReference type="Proteomes" id="UP001153069">
    <property type="component" value="Unassembled WGS sequence"/>
</dbReference>
<feature type="compositionally biased region" description="Basic residues" evidence="1">
    <location>
        <begin position="117"/>
        <end position="127"/>
    </location>
</feature>
<feature type="region of interest" description="Disordered" evidence="1">
    <location>
        <begin position="1842"/>
        <end position="1865"/>
    </location>
</feature>
<feature type="region of interest" description="Disordered" evidence="1">
    <location>
        <begin position="1328"/>
        <end position="1375"/>
    </location>
</feature>
<feature type="region of interest" description="Disordered" evidence="1">
    <location>
        <begin position="664"/>
        <end position="685"/>
    </location>
</feature>
<feature type="region of interest" description="Disordered" evidence="1">
    <location>
        <begin position="815"/>
        <end position="842"/>
    </location>
</feature>
<feature type="compositionally biased region" description="Basic and acidic residues" evidence="1">
    <location>
        <begin position="1558"/>
        <end position="1575"/>
    </location>
</feature>
<feature type="compositionally biased region" description="Polar residues" evidence="1">
    <location>
        <begin position="770"/>
        <end position="784"/>
    </location>
</feature>
<feature type="region of interest" description="Disordered" evidence="1">
    <location>
        <begin position="857"/>
        <end position="884"/>
    </location>
</feature>
<feature type="compositionally biased region" description="Low complexity" evidence="1">
    <location>
        <begin position="429"/>
        <end position="446"/>
    </location>
</feature>
<feature type="region of interest" description="Disordered" evidence="1">
    <location>
        <begin position="429"/>
        <end position="463"/>
    </location>
</feature>
<dbReference type="GO" id="GO:0005085">
    <property type="term" value="F:guanyl-nucleotide exchange factor activity"/>
    <property type="evidence" value="ECO:0007669"/>
    <property type="project" value="InterPro"/>
</dbReference>
<feature type="region of interest" description="Disordered" evidence="1">
    <location>
        <begin position="260"/>
        <end position="282"/>
    </location>
</feature>
<reference evidence="2" key="1">
    <citation type="submission" date="2020-06" db="EMBL/GenBank/DDBJ databases">
        <authorList>
            <consortium name="Plant Systems Biology data submission"/>
        </authorList>
    </citation>
    <scope>NUCLEOTIDE SEQUENCE</scope>
    <source>
        <strain evidence="2">D6</strain>
    </source>
</reference>
<feature type="compositionally biased region" description="Basic and acidic residues" evidence="1">
    <location>
        <begin position="13"/>
        <end position="22"/>
    </location>
</feature>
<protein>
    <submittedName>
        <fullName evidence="2">Uncharacterized protein</fullName>
    </submittedName>
</protein>
<evidence type="ECO:0000256" key="1">
    <source>
        <dbReference type="SAM" id="MobiDB-lite"/>
    </source>
</evidence>
<dbReference type="GO" id="GO:0007264">
    <property type="term" value="P:small GTPase-mediated signal transduction"/>
    <property type="evidence" value="ECO:0007669"/>
    <property type="project" value="InterPro"/>
</dbReference>
<accession>A0A9N8D8E6</accession>
<feature type="compositionally biased region" description="Basic and acidic residues" evidence="1">
    <location>
        <begin position="1347"/>
        <end position="1356"/>
    </location>
</feature>
<dbReference type="PANTHER" id="PTHR23317">
    <property type="entry name" value="DEDICATOR OF CYTOKINESIS DOCK"/>
    <property type="match status" value="1"/>
</dbReference>
<evidence type="ECO:0000313" key="2">
    <source>
        <dbReference type="EMBL" id="CAB9498009.1"/>
    </source>
</evidence>
<proteinExistence type="predicted"/>
<feature type="compositionally biased region" description="Polar residues" evidence="1">
    <location>
        <begin position="1851"/>
        <end position="1863"/>
    </location>
</feature>
<feature type="region of interest" description="Disordered" evidence="1">
    <location>
        <begin position="1"/>
        <end position="30"/>
    </location>
</feature>
<keyword evidence="3" id="KW-1185">Reference proteome</keyword>
<dbReference type="EMBL" id="CAICTM010000030">
    <property type="protein sequence ID" value="CAB9498009.1"/>
    <property type="molecule type" value="Genomic_DNA"/>
</dbReference>
<feature type="compositionally biased region" description="Basic residues" evidence="1">
    <location>
        <begin position="1"/>
        <end position="12"/>
    </location>
</feature>
<name>A0A9N8D8E6_9STRA</name>